<evidence type="ECO:0000313" key="5">
    <source>
        <dbReference type="EMBL" id="GIF07748.1"/>
    </source>
</evidence>
<dbReference type="InterPro" id="IPR012338">
    <property type="entry name" value="Beta-lactam/transpept-like"/>
</dbReference>
<keyword evidence="4" id="KW-1133">Transmembrane helix</keyword>
<dbReference type="GO" id="GO:0000270">
    <property type="term" value="P:peptidoglycan metabolic process"/>
    <property type="evidence" value="ECO:0007669"/>
    <property type="project" value="TreeGrafter"/>
</dbReference>
<evidence type="ECO:0000256" key="4">
    <source>
        <dbReference type="SAM" id="Phobius"/>
    </source>
</evidence>
<feature type="compositionally biased region" description="Low complexity" evidence="3">
    <location>
        <begin position="35"/>
        <end position="46"/>
    </location>
</feature>
<keyword evidence="4" id="KW-0472">Membrane</keyword>
<dbReference type="Proteomes" id="UP000629619">
    <property type="component" value="Unassembled WGS sequence"/>
</dbReference>
<name>A0A919TN01_9ACTN</name>
<feature type="compositionally biased region" description="Polar residues" evidence="3">
    <location>
        <begin position="1"/>
        <end position="16"/>
    </location>
</feature>
<protein>
    <recommendedName>
        <fullName evidence="7">D-alanyl-D-alanine carboxypeptidase/D-alanyl-D-alanine-endopeptidase (Penicillin-binding protein 4)</fullName>
    </recommendedName>
</protein>
<evidence type="ECO:0000313" key="6">
    <source>
        <dbReference type="Proteomes" id="UP000629619"/>
    </source>
</evidence>
<dbReference type="RefSeq" id="WP_203683135.1">
    <property type="nucleotide sequence ID" value="NZ_BOMW01000053.1"/>
</dbReference>
<feature type="region of interest" description="Disordered" evidence="3">
    <location>
        <begin position="1"/>
        <end position="127"/>
    </location>
</feature>
<evidence type="ECO:0000256" key="3">
    <source>
        <dbReference type="SAM" id="MobiDB-lite"/>
    </source>
</evidence>
<accession>A0A919TN01</accession>
<dbReference type="Pfam" id="PF02113">
    <property type="entry name" value="Peptidase_S13"/>
    <property type="match status" value="2"/>
</dbReference>
<dbReference type="GO" id="GO:0006508">
    <property type="term" value="P:proteolysis"/>
    <property type="evidence" value="ECO:0007669"/>
    <property type="project" value="InterPro"/>
</dbReference>
<dbReference type="NCBIfam" id="TIGR00666">
    <property type="entry name" value="PBP4"/>
    <property type="match status" value="1"/>
</dbReference>
<proteinExistence type="inferred from homology"/>
<keyword evidence="6" id="KW-1185">Reference proteome</keyword>
<dbReference type="Gene3D" id="3.40.710.10">
    <property type="entry name" value="DD-peptidase/beta-lactamase superfamily"/>
    <property type="match status" value="2"/>
</dbReference>
<dbReference type="PANTHER" id="PTHR30023">
    <property type="entry name" value="D-ALANYL-D-ALANINE CARBOXYPEPTIDASE"/>
    <property type="match status" value="1"/>
</dbReference>
<dbReference type="GO" id="GO:0004185">
    <property type="term" value="F:serine-type carboxypeptidase activity"/>
    <property type="evidence" value="ECO:0007669"/>
    <property type="project" value="InterPro"/>
</dbReference>
<dbReference type="InterPro" id="IPR000667">
    <property type="entry name" value="Peptidase_S13"/>
</dbReference>
<dbReference type="PRINTS" id="PR00922">
    <property type="entry name" value="DADACBPTASE3"/>
</dbReference>
<comment type="caution">
    <text evidence="5">The sequence shown here is derived from an EMBL/GenBank/DDBJ whole genome shotgun (WGS) entry which is preliminary data.</text>
</comment>
<comment type="similarity">
    <text evidence="1">Belongs to the peptidase S13 family.</text>
</comment>
<feature type="compositionally biased region" description="Pro residues" evidence="3">
    <location>
        <begin position="64"/>
        <end position="82"/>
    </location>
</feature>
<feature type="compositionally biased region" description="Low complexity" evidence="3">
    <location>
        <begin position="407"/>
        <end position="432"/>
    </location>
</feature>
<keyword evidence="4" id="KW-0812">Transmembrane</keyword>
<dbReference type="AlphaFoldDB" id="A0A919TN01"/>
<reference evidence="5" key="1">
    <citation type="submission" date="2021-01" db="EMBL/GenBank/DDBJ databases">
        <title>Whole genome shotgun sequence of Actinoplanes siamensis NBRC 109076.</title>
        <authorList>
            <person name="Komaki H."/>
            <person name="Tamura T."/>
        </authorList>
    </citation>
    <scope>NUCLEOTIDE SEQUENCE</scope>
    <source>
        <strain evidence="5">NBRC 109076</strain>
    </source>
</reference>
<evidence type="ECO:0000256" key="2">
    <source>
        <dbReference type="ARBA" id="ARBA00022801"/>
    </source>
</evidence>
<gene>
    <name evidence="5" type="ORF">Asi03nite_52860</name>
</gene>
<dbReference type="EMBL" id="BOMW01000053">
    <property type="protein sequence ID" value="GIF07748.1"/>
    <property type="molecule type" value="Genomic_DNA"/>
</dbReference>
<dbReference type="SUPFAM" id="SSF56601">
    <property type="entry name" value="beta-lactamase/transpeptidase-like"/>
    <property type="match status" value="1"/>
</dbReference>
<organism evidence="5 6">
    <name type="scientific">Actinoplanes siamensis</name>
    <dbReference type="NCBI Taxonomy" id="1223317"/>
    <lineage>
        <taxon>Bacteria</taxon>
        <taxon>Bacillati</taxon>
        <taxon>Actinomycetota</taxon>
        <taxon>Actinomycetes</taxon>
        <taxon>Micromonosporales</taxon>
        <taxon>Micromonosporaceae</taxon>
        <taxon>Actinoplanes</taxon>
    </lineage>
</organism>
<feature type="transmembrane region" description="Helical" evidence="4">
    <location>
        <begin position="143"/>
        <end position="162"/>
    </location>
</feature>
<evidence type="ECO:0000256" key="1">
    <source>
        <dbReference type="ARBA" id="ARBA00006096"/>
    </source>
</evidence>
<evidence type="ECO:0008006" key="7">
    <source>
        <dbReference type="Google" id="ProtNLM"/>
    </source>
</evidence>
<feature type="region of interest" description="Disordered" evidence="3">
    <location>
        <begin position="402"/>
        <end position="434"/>
    </location>
</feature>
<sequence>MTRPDSQNGPESNGVSDGTDRPDAGKGRPGGFGVSGPSPAAPGWAGFPPPARDSQPTVQIPPAGDYPPSGPQPPQPASPAAPAPVKSGDIPYGKASVPLNTARPPASNSGVRPPAAPGAGVGEPAGTGGDAGAAPGFFSSTKVASIVLAVVVLLAVVVVGVIERPGPIAGWFGDPAGPSPAATTPDPKPTPVLAAAAAQGAAPNAEAVKAALDPLVRSPALGSTVHVSVLDVPTTQVLYAQNADIPTTPASTTKLLTAVTALAARGPAYRLTTRAVAGARPGEVVIVGGGDPTLAVGASGQFPGAARLDQLSAQVKKAMGDTPITRVTVDISLFSGPEKATGWSAGDISPGGQVARIQALMTNAGRITPVHHEVGGDPRYSDPALAAGRAFASQLGVPAEQVSKGKAPAADTAGGSSGPASAPASAAAVTPGRELGKVESPPLVQILDWMLQQSDNTLAEAMARQVALAAGAEASFDGASEAMIGKLRELGLPGDEATLYDGSGLSRHNGISPTLLVQTLALAAGGTRPELSAMFNGLPVAGWSGTLRTRFVTPSPNQAAQGVVRAKTGTLSGVNTLAGVLVTKDGRVLAFAIMASGGSNATTAKAALDKVAAKLVACGCS</sequence>
<keyword evidence="2" id="KW-0378">Hydrolase</keyword>
<dbReference type="PANTHER" id="PTHR30023:SF0">
    <property type="entry name" value="PENICILLIN-SENSITIVE CARBOXYPEPTIDASE A"/>
    <property type="match status" value="1"/>
</dbReference>
<dbReference type="Gene3D" id="3.50.80.20">
    <property type="entry name" value="D-Ala-D-Ala carboxypeptidase C, peptidase S13"/>
    <property type="match status" value="1"/>
</dbReference>